<feature type="domain" description="ABC3 transporter permease C-terminal" evidence="8">
    <location>
        <begin position="59"/>
        <end position="179"/>
    </location>
</feature>
<feature type="transmembrane region" description="Helical" evidence="7">
    <location>
        <begin position="227"/>
        <end position="252"/>
    </location>
</feature>
<evidence type="ECO:0000256" key="4">
    <source>
        <dbReference type="ARBA" id="ARBA00022989"/>
    </source>
</evidence>
<evidence type="ECO:0000256" key="2">
    <source>
        <dbReference type="ARBA" id="ARBA00022475"/>
    </source>
</evidence>
<dbReference type="Proteomes" id="UP000640489">
    <property type="component" value="Unassembled WGS sequence"/>
</dbReference>
<feature type="transmembrane region" description="Helical" evidence="7">
    <location>
        <begin position="50"/>
        <end position="76"/>
    </location>
</feature>
<evidence type="ECO:0000313" key="10">
    <source>
        <dbReference type="Proteomes" id="UP000640489"/>
    </source>
</evidence>
<gene>
    <name evidence="9" type="ORF">ISU07_08365</name>
</gene>
<feature type="domain" description="ABC3 transporter permease C-terminal" evidence="8">
    <location>
        <begin position="338"/>
        <end position="457"/>
    </location>
</feature>
<dbReference type="RefSeq" id="WP_194706312.1">
    <property type="nucleotide sequence ID" value="NZ_JADKPN010000003.1"/>
</dbReference>
<dbReference type="PANTHER" id="PTHR30572:SF4">
    <property type="entry name" value="ABC TRANSPORTER PERMEASE YTRF"/>
    <property type="match status" value="1"/>
</dbReference>
<dbReference type="GO" id="GO:0005886">
    <property type="term" value="C:plasma membrane"/>
    <property type="evidence" value="ECO:0007669"/>
    <property type="project" value="UniProtKB-SubCell"/>
</dbReference>
<organism evidence="9 10">
    <name type="scientific">Nocardioides islandensis</name>
    <dbReference type="NCBI Taxonomy" id="433663"/>
    <lineage>
        <taxon>Bacteria</taxon>
        <taxon>Bacillati</taxon>
        <taxon>Actinomycetota</taxon>
        <taxon>Actinomycetes</taxon>
        <taxon>Propionibacteriales</taxon>
        <taxon>Nocardioidaceae</taxon>
        <taxon>Nocardioides</taxon>
    </lineage>
</organism>
<evidence type="ECO:0000256" key="3">
    <source>
        <dbReference type="ARBA" id="ARBA00022692"/>
    </source>
</evidence>
<comment type="caution">
    <text evidence="9">The sequence shown here is derived from an EMBL/GenBank/DDBJ whole genome shotgun (WGS) entry which is preliminary data.</text>
</comment>
<name>A0A930YDW1_9ACTN</name>
<comment type="similarity">
    <text evidence="6">Belongs to the ABC-4 integral membrane protein family.</text>
</comment>
<keyword evidence="10" id="KW-1185">Reference proteome</keyword>
<accession>A0A930YDW1</accession>
<protein>
    <submittedName>
        <fullName evidence="9">ABC transporter permease</fullName>
    </submittedName>
</protein>
<sequence>MTSRGLVLGSPRELGTVGLVSGLCGAYAAVLIMTAVILSATAREPGDAMAALLGVVATVFIGIAVYVAAIVIVNAVDTVLAGRLPQIALLRLLGARGRSLRTAVIRGTTLTGIAGAQVGTVLGTVVADAFRVLLVSRGTMPDVEYPVVTPLLVLPVLTMAPACALAGWVGSRRILRASPAGALTDSAVAVPLHRRMSVLRVVVAVLLLAGGALLLVLAMALGEGSTAAGLIVAFAGSVTAGTGLLVGARFVIPGLVRASGRLLGGGPVARVAGRNAVLDPLRTTRSTMGLVVGVTLVTTFASGLRALQRSVDSWEGLSPEQQVQTHQVLTTTTAITVAIVVISSVISAVGFVSTMSLTVIQRRREIGLLRTLGLTRHQVRRMITLEAAALSGTAVALGMALGLVFGSVGAQSLVGSQTDGFVWGLPWGILAVIAVAGVLLVLASARPPARRAIRVSPIEALRVP</sequence>
<dbReference type="Pfam" id="PF02687">
    <property type="entry name" value="FtsX"/>
    <property type="match status" value="2"/>
</dbReference>
<evidence type="ECO:0000259" key="8">
    <source>
        <dbReference type="Pfam" id="PF02687"/>
    </source>
</evidence>
<evidence type="ECO:0000313" key="9">
    <source>
        <dbReference type="EMBL" id="MBF4763137.1"/>
    </source>
</evidence>
<keyword evidence="5 7" id="KW-0472">Membrane</keyword>
<dbReference type="AlphaFoldDB" id="A0A930YDW1"/>
<feature type="transmembrane region" description="Helical" evidence="7">
    <location>
        <begin position="201"/>
        <end position="221"/>
    </location>
</feature>
<dbReference type="InterPro" id="IPR050250">
    <property type="entry name" value="Macrolide_Exporter_MacB"/>
</dbReference>
<dbReference type="EMBL" id="JADKPN010000003">
    <property type="protein sequence ID" value="MBF4763137.1"/>
    <property type="molecule type" value="Genomic_DNA"/>
</dbReference>
<feature type="transmembrane region" description="Helical" evidence="7">
    <location>
        <begin position="328"/>
        <end position="361"/>
    </location>
</feature>
<dbReference type="GO" id="GO:0022857">
    <property type="term" value="F:transmembrane transporter activity"/>
    <property type="evidence" value="ECO:0007669"/>
    <property type="project" value="TreeGrafter"/>
</dbReference>
<evidence type="ECO:0000256" key="1">
    <source>
        <dbReference type="ARBA" id="ARBA00004651"/>
    </source>
</evidence>
<evidence type="ECO:0000256" key="7">
    <source>
        <dbReference type="SAM" id="Phobius"/>
    </source>
</evidence>
<dbReference type="PANTHER" id="PTHR30572">
    <property type="entry name" value="MEMBRANE COMPONENT OF TRANSPORTER-RELATED"/>
    <property type="match status" value="1"/>
</dbReference>
<keyword evidence="2" id="KW-1003">Cell membrane</keyword>
<feature type="transmembrane region" description="Helical" evidence="7">
    <location>
        <begin position="20"/>
        <end position="38"/>
    </location>
</feature>
<reference evidence="9" key="1">
    <citation type="submission" date="2020-11" db="EMBL/GenBank/DDBJ databases">
        <title>Nocardioides sp. nov., isolated from Soil of Cynanchum wilfordii Hemsley rhizosphere.</title>
        <authorList>
            <person name="Lee J.-S."/>
            <person name="Suh M.K."/>
            <person name="Kim J.-S."/>
        </authorList>
    </citation>
    <scope>NUCLEOTIDE SEQUENCE</scope>
    <source>
        <strain evidence="9">KCTC 19275</strain>
    </source>
</reference>
<comment type="subcellular location">
    <subcellularLocation>
        <location evidence="1">Cell membrane</location>
        <topology evidence="1">Multi-pass membrane protein</topology>
    </subcellularLocation>
</comment>
<feature type="transmembrane region" description="Helical" evidence="7">
    <location>
        <begin position="425"/>
        <end position="445"/>
    </location>
</feature>
<keyword evidence="3 7" id="KW-0812">Transmembrane</keyword>
<feature type="transmembrane region" description="Helical" evidence="7">
    <location>
        <begin position="382"/>
        <end position="405"/>
    </location>
</feature>
<evidence type="ECO:0000256" key="6">
    <source>
        <dbReference type="ARBA" id="ARBA00038076"/>
    </source>
</evidence>
<feature type="transmembrane region" description="Helical" evidence="7">
    <location>
        <begin position="147"/>
        <end position="169"/>
    </location>
</feature>
<proteinExistence type="inferred from homology"/>
<feature type="transmembrane region" description="Helical" evidence="7">
    <location>
        <begin position="288"/>
        <end position="308"/>
    </location>
</feature>
<evidence type="ECO:0000256" key="5">
    <source>
        <dbReference type="ARBA" id="ARBA00023136"/>
    </source>
</evidence>
<dbReference type="InterPro" id="IPR003838">
    <property type="entry name" value="ABC3_permease_C"/>
</dbReference>
<keyword evidence="4 7" id="KW-1133">Transmembrane helix</keyword>